<reference evidence="1 2" key="1">
    <citation type="submission" date="2018-05" db="EMBL/GenBank/DDBJ databases">
        <title>Rhodoferax soyangensis sp.nov., isolated from an oligotrophic freshwater lake.</title>
        <authorList>
            <person name="Park M."/>
        </authorList>
    </citation>
    <scope>NUCLEOTIDE SEQUENCE [LARGE SCALE GENOMIC DNA]</scope>
    <source>
        <strain evidence="1 2">IMCC26218</strain>
    </source>
</reference>
<sequence>MPPTTTLRTRIPWQDDSELVDSHARRYMGVALYQSRLRLLAPPTTRSSPLALECSRTLGRMLQGKERIYDVHSTRAAQRDPQRFVSERDMLRTIDALAQRALDQAGAALLQLPALRERFGGWFLLLERWPALENLDALLDSLGQFSHPYLLWVEQVRQASAPTQRALRAYLDSEFHLNAIAHNPEVLQAAEHANEQPREVADARRQFDLVRNNMSAAVRRLVALRSQGFEATRFAFEESRVGRGNDTRPYAAWPFPLRLMGVEDGETLAAAVASYQVLGAWMAGCGANLRFVESTVPAAAKRRPANSAGEQAAQALWRAVHEAGEALAWLGAALHALVRVEASAHCQQCFRHVGLHFRKYCERHARPDDGATRQDRPAAAAAAAATASTTATATATVHARTQHRHSTLLAAQFRAQFERLHADLARKPVWREPTQALERALARSRSRAGRKPQALGSSWAERADDIVVLVDALRPVLGEALTLRMQALQGALAAWAGADSQEAVQRAESLTPGGFFAHWFSGFSQTVGRKQLLHVGTDPTHPMTAWKLVASGKYNTPLRRLSPLNFDSIVRDLLLHRAWLEVGGEQADAALLRGGAPLPGLKPASRVDLVAARQMREVQGLSFEAIGKTFGVSRAAVYLALKRAG</sequence>
<protein>
    <submittedName>
        <fullName evidence="1">Uncharacterized protein</fullName>
    </submittedName>
</protein>
<proteinExistence type="predicted"/>
<gene>
    <name evidence="1" type="ORF">DIC66_11705</name>
</gene>
<accession>A0A3E1RBD9</accession>
<dbReference type="Proteomes" id="UP000260665">
    <property type="component" value="Unassembled WGS sequence"/>
</dbReference>
<comment type="caution">
    <text evidence="1">The sequence shown here is derived from an EMBL/GenBank/DDBJ whole genome shotgun (WGS) entry which is preliminary data.</text>
</comment>
<dbReference type="EMBL" id="QFZK01000006">
    <property type="protein sequence ID" value="RFO96678.1"/>
    <property type="molecule type" value="Genomic_DNA"/>
</dbReference>
<dbReference type="RefSeq" id="WP_117177360.1">
    <property type="nucleotide sequence ID" value="NZ_QFZK01000006.1"/>
</dbReference>
<evidence type="ECO:0000313" key="1">
    <source>
        <dbReference type="EMBL" id="RFO96678.1"/>
    </source>
</evidence>
<dbReference type="OrthoDB" id="9797151at2"/>
<evidence type="ECO:0000313" key="2">
    <source>
        <dbReference type="Proteomes" id="UP000260665"/>
    </source>
</evidence>
<organism evidence="1 2">
    <name type="scientific">Rhodoferax lacus</name>
    <dbReference type="NCBI Taxonomy" id="2184758"/>
    <lineage>
        <taxon>Bacteria</taxon>
        <taxon>Pseudomonadati</taxon>
        <taxon>Pseudomonadota</taxon>
        <taxon>Betaproteobacteria</taxon>
        <taxon>Burkholderiales</taxon>
        <taxon>Comamonadaceae</taxon>
        <taxon>Rhodoferax</taxon>
    </lineage>
</organism>
<dbReference type="AlphaFoldDB" id="A0A3E1RBD9"/>
<keyword evidence="2" id="KW-1185">Reference proteome</keyword>
<name>A0A3E1RBD9_9BURK</name>